<gene>
    <name evidence="1" type="ORF">ACFSAV_07600</name>
</gene>
<reference evidence="2" key="1">
    <citation type="journal article" date="2019" name="Int. J. Syst. Evol. Microbiol.">
        <title>The Global Catalogue of Microorganisms (GCM) 10K type strain sequencing project: providing services to taxonomists for standard genome sequencing and annotation.</title>
        <authorList>
            <consortium name="The Broad Institute Genomics Platform"/>
            <consortium name="The Broad Institute Genome Sequencing Center for Infectious Disease"/>
            <person name="Wu L."/>
            <person name="Ma J."/>
        </authorList>
    </citation>
    <scope>NUCLEOTIDE SEQUENCE [LARGE SCALE GENOMIC DNA]</scope>
    <source>
        <strain evidence="2">CCM 7950</strain>
    </source>
</reference>
<comment type="caution">
    <text evidence="1">The sequence shown here is derived from an EMBL/GenBank/DDBJ whole genome shotgun (WGS) entry which is preliminary data.</text>
</comment>
<dbReference type="RefSeq" id="WP_379098094.1">
    <property type="nucleotide sequence ID" value="NZ_JBHUFP010000010.1"/>
</dbReference>
<sequence length="109" mass="12932">MSEVDQVRERVLKDFRHKLKLSENRVERHFDKMPQDEKEIIFALAGIEKEHLIRTSKKPKYLRDFTESGQIKIARAYKKIRKIANRLPQGISMSEFSKIDKEVQYANAN</sequence>
<evidence type="ECO:0000313" key="1">
    <source>
        <dbReference type="EMBL" id="MFD1806230.1"/>
    </source>
</evidence>
<dbReference type="EMBL" id="JBHUFP010000010">
    <property type="protein sequence ID" value="MFD1806230.1"/>
    <property type="molecule type" value="Genomic_DNA"/>
</dbReference>
<dbReference type="Proteomes" id="UP001597420">
    <property type="component" value="Unassembled WGS sequence"/>
</dbReference>
<evidence type="ECO:0000313" key="2">
    <source>
        <dbReference type="Proteomes" id="UP001597420"/>
    </source>
</evidence>
<keyword evidence="2" id="KW-1185">Reference proteome</keyword>
<protein>
    <submittedName>
        <fullName evidence="1">Uncharacterized protein</fullName>
    </submittedName>
</protein>
<accession>A0ABW4NUB5</accession>
<name>A0ABW4NUB5_9PAST</name>
<proteinExistence type="predicted"/>
<organism evidence="1 2">
    <name type="scientific">Pasteurella oralis</name>
    <dbReference type="NCBI Taxonomy" id="1071947"/>
    <lineage>
        <taxon>Bacteria</taxon>
        <taxon>Pseudomonadati</taxon>
        <taxon>Pseudomonadota</taxon>
        <taxon>Gammaproteobacteria</taxon>
        <taxon>Pasteurellales</taxon>
        <taxon>Pasteurellaceae</taxon>
        <taxon>Pasteurella</taxon>
    </lineage>
</organism>